<dbReference type="EMBL" id="CM018214">
    <property type="protein sequence ID" value="KAB2049715.1"/>
    <property type="molecule type" value="Genomic_DNA"/>
</dbReference>
<dbReference type="Proteomes" id="UP000327439">
    <property type="component" value="Chromosome A13"/>
</dbReference>
<name>A0A5J5T1U9_GOSBA</name>
<gene>
    <name evidence="1" type="ORF">ES319_A13G196200v1</name>
</gene>
<keyword evidence="2" id="KW-1185">Reference proteome</keyword>
<accession>A0A5J5T1U9</accession>
<evidence type="ECO:0000313" key="1">
    <source>
        <dbReference type="EMBL" id="KAB2049715.1"/>
    </source>
</evidence>
<dbReference type="AlphaFoldDB" id="A0A5J5T1U9"/>
<sequence>MRKPKLKRTEKPLAAEMTVIKDGSLSGWRVVDNIV</sequence>
<evidence type="ECO:0000313" key="2">
    <source>
        <dbReference type="Proteomes" id="UP000327439"/>
    </source>
</evidence>
<proteinExistence type="predicted"/>
<reference evidence="2" key="1">
    <citation type="journal article" date="2020" name="Nat. Genet.">
        <title>Genomic diversifications of five Gossypium allopolyploid species and their impact on cotton improvement.</title>
        <authorList>
            <person name="Chen Z.J."/>
            <person name="Sreedasyam A."/>
            <person name="Ando A."/>
            <person name="Song Q."/>
            <person name="De Santiago L.M."/>
            <person name="Hulse-Kemp A.M."/>
            <person name="Ding M."/>
            <person name="Ye W."/>
            <person name="Kirkbride R.C."/>
            <person name="Jenkins J."/>
            <person name="Plott C."/>
            <person name="Lovell J."/>
            <person name="Lin Y.M."/>
            <person name="Vaughn R."/>
            <person name="Liu B."/>
            <person name="Simpson S."/>
            <person name="Scheffler B.E."/>
            <person name="Wen L."/>
            <person name="Saski C.A."/>
            <person name="Grover C.E."/>
            <person name="Hu G."/>
            <person name="Conover J.L."/>
            <person name="Carlson J.W."/>
            <person name="Shu S."/>
            <person name="Boston L.B."/>
            <person name="Williams M."/>
            <person name="Peterson D.G."/>
            <person name="McGee K."/>
            <person name="Jones D.C."/>
            <person name="Wendel J.F."/>
            <person name="Stelly D.M."/>
            <person name="Grimwood J."/>
            <person name="Schmutz J."/>
        </authorList>
    </citation>
    <scope>NUCLEOTIDE SEQUENCE [LARGE SCALE GENOMIC DNA]</scope>
    <source>
        <strain evidence="2">cv. 3-79</strain>
    </source>
</reference>
<protein>
    <submittedName>
        <fullName evidence="1">Uncharacterized protein</fullName>
    </submittedName>
</protein>
<organism evidence="1 2">
    <name type="scientific">Gossypium barbadense</name>
    <name type="common">Sea Island cotton</name>
    <name type="synonym">Hibiscus barbadensis</name>
    <dbReference type="NCBI Taxonomy" id="3634"/>
    <lineage>
        <taxon>Eukaryota</taxon>
        <taxon>Viridiplantae</taxon>
        <taxon>Streptophyta</taxon>
        <taxon>Embryophyta</taxon>
        <taxon>Tracheophyta</taxon>
        <taxon>Spermatophyta</taxon>
        <taxon>Magnoliopsida</taxon>
        <taxon>eudicotyledons</taxon>
        <taxon>Gunneridae</taxon>
        <taxon>Pentapetalae</taxon>
        <taxon>rosids</taxon>
        <taxon>malvids</taxon>
        <taxon>Malvales</taxon>
        <taxon>Malvaceae</taxon>
        <taxon>Malvoideae</taxon>
        <taxon>Gossypium</taxon>
    </lineage>
</organism>